<dbReference type="EMBL" id="JACHKF010000001">
    <property type="protein sequence ID" value="MBB6565624.1"/>
    <property type="molecule type" value="Genomic_DNA"/>
</dbReference>
<organism evidence="3 4">
    <name type="scientific">Kribbella sandramycini</name>
    <dbReference type="NCBI Taxonomy" id="60450"/>
    <lineage>
        <taxon>Bacteria</taxon>
        <taxon>Bacillati</taxon>
        <taxon>Actinomycetota</taxon>
        <taxon>Actinomycetes</taxon>
        <taxon>Propionibacteriales</taxon>
        <taxon>Kribbellaceae</taxon>
        <taxon>Kribbella</taxon>
    </lineage>
</organism>
<dbReference type="RefSeq" id="WP_171674358.1">
    <property type="nucleotide sequence ID" value="NZ_BAAAGT010000001.1"/>
</dbReference>
<feature type="transmembrane region" description="Helical" evidence="1">
    <location>
        <begin position="37"/>
        <end position="59"/>
    </location>
</feature>
<keyword evidence="1" id="KW-0472">Membrane</keyword>
<dbReference type="EMBL" id="JABJRC010000003">
    <property type="protein sequence ID" value="NOL41887.1"/>
    <property type="molecule type" value="Genomic_DNA"/>
</dbReference>
<keyword evidence="1" id="KW-0812">Transmembrane</keyword>
<proteinExistence type="predicted"/>
<reference evidence="3 4" key="1">
    <citation type="submission" date="2020-05" db="EMBL/GenBank/DDBJ databases">
        <title>Genome sequence of Kribbella sandramycini ATCC 39419.</title>
        <authorList>
            <person name="Maclea K.S."/>
            <person name="Fair J.L."/>
        </authorList>
    </citation>
    <scope>NUCLEOTIDE SEQUENCE [LARGE SCALE GENOMIC DNA]</scope>
    <source>
        <strain evidence="3 4">ATCC 39419</strain>
    </source>
</reference>
<name>A0A7Y4L072_9ACTN</name>
<evidence type="ECO:0000313" key="2">
    <source>
        <dbReference type="EMBL" id="MBB6565624.1"/>
    </source>
</evidence>
<accession>A0A7Y4L072</accession>
<reference evidence="2 5" key="2">
    <citation type="submission" date="2020-08" db="EMBL/GenBank/DDBJ databases">
        <title>Sequencing the genomes of 1000 actinobacteria strains.</title>
        <authorList>
            <person name="Klenk H.-P."/>
        </authorList>
    </citation>
    <scope>NUCLEOTIDE SEQUENCE [LARGE SCALE GENOMIC DNA]</scope>
    <source>
        <strain evidence="2 5">DSM 15626</strain>
    </source>
</reference>
<evidence type="ECO:0000313" key="5">
    <source>
        <dbReference type="Proteomes" id="UP000553957"/>
    </source>
</evidence>
<gene>
    <name evidence="2" type="ORF">HNR71_001261</name>
    <name evidence="3" type="ORF">HPO96_16700</name>
</gene>
<dbReference type="AlphaFoldDB" id="A0A7Y4L072"/>
<evidence type="ECO:0000313" key="4">
    <source>
        <dbReference type="Proteomes" id="UP000534306"/>
    </source>
</evidence>
<keyword evidence="1" id="KW-1133">Transmembrane helix</keyword>
<protein>
    <submittedName>
        <fullName evidence="3">Uncharacterized protein</fullName>
    </submittedName>
</protein>
<evidence type="ECO:0000313" key="3">
    <source>
        <dbReference type="EMBL" id="NOL41887.1"/>
    </source>
</evidence>
<dbReference type="Proteomes" id="UP000553957">
    <property type="component" value="Unassembled WGS sequence"/>
</dbReference>
<evidence type="ECO:0000256" key="1">
    <source>
        <dbReference type="SAM" id="Phobius"/>
    </source>
</evidence>
<comment type="caution">
    <text evidence="3">The sequence shown here is derived from an EMBL/GenBank/DDBJ whole genome shotgun (WGS) entry which is preliminary data.</text>
</comment>
<sequence length="220" mass="23150">MTDLKNLLQAVADQGDSVKVDQTALVPRIRRRRRVRAAAVGLGSVGAASAIAIGAYAVLPGAPAVVETPPVSSKPAAKPTATANGLTCGSTVPATVHTGSKELLISQSMVELGMRRDGDGFTGTFAARVTNRSKVKQYGANPPTDYLVVHETGTRNTVIGRGKATPATTHVVLEPGKSKWLDDVPFAVTSCDGQRMPAGWYQLYLPGKNQKLAVGRLYLE</sequence>
<keyword evidence="4" id="KW-1185">Reference proteome</keyword>
<dbReference type="Proteomes" id="UP000534306">
    <property type="component" value="Unassembled WGS sequence"/>
</dbReference>